<evidence type="ECO:0000256" key="2">
    <source>
        <dbReference type="ARBA" id="ARBA00005679"/>
    </source>
</evidence>
<evidence type="ECO:0000256" key="6">
    <source>
        <dbReference type="SAM" id="MobiDB-lite"/>
    </source>
</evidence>
<feature type="compositionally biased region" description="Pro residues" evidence="6">
    <location>
        <begin position="58"/>
        <end position="70"/>
    </location>
</feature>
<evidence type="ECO:0000313" key="8">
    <source>
        <dbReference type="Proteomes" id="UP000747542"/>
    </source>
</evidence>
<dbReference type="PANTHER" id="PTHR13234">
    <property type="entry name" value="GAMMA-INTERFERON INDUCIBLE LYSOSOMAL THIOL REDUCTASE GILT"/>
    <property type="match status" value="1"/>
</dbReference>
<reference evidence="7" key="1">
    <citation type="journal article" date="2021" name="Sci. Adv.">
        <title>The American lobster genome reveals insights on longevity, neural, and immune adaptations.</title>
        <authorList>
            <person name="Polinski J.M."/>
            <person name="Zimin A.V."/>
            <person name="Clark K.F."/>
            <person name="Kohn A.B."/>
            <person name="Sadowski N."/>
            <person name="Timp W."/>
            <person name="Ptitsyn A."/>
            <person name="Khanna P."/>
            <person name="Romanova D.Y."/>
            <person name="Williams P."/>
            <person name="Greenwood S.J."/>
            <person name="Moroz L.L."/>
            <person name="Walt D.R."/>
            <person name="Bodnar A.G."/>
        </authorList>
    </citation>
    <scope>NUCLEOTIDE SEQUENCE</scope>
    <source>
        <strain evidence="7">GMGI-L3</strain>
    </source>
</reference>
<protein>
    <submittedName>
        <fullName evidence="7">Putative Gamma interferon inducible lysosomal thiol reductase (GILT)-containing protein</fullName>
    </submittedName>
</protein>
<keyword evidence="8" id="KW-1185">Reference proteome</keyword>
<proteinExistence type="inferred from homology"/>
<feature type="region of interest" description="Disordered" evidence="6">
    <location>
        <begin position="58"/>
        <end position="93"/>
    </location>
</feature>
<dbReference type="GO" id="GO:0005576">
    <property type="term" value="C:extracellular region"/>
    <property type="evidence" value="ECO:0007669"/>
    <property type="project" value="UniProtKB-SubCell"/>
</dbReference>
<evidence type="ECO:0000256" key="1">
    <source>
        <dbReference type="ARBA" id="ARBA00004613"/>
    </source>
</evidence>
<dbReference type="EMBL" id="JAHLQT010025553">
    <property type="protein sequence ID" value="KAG7164179.1"/>
    <property type="molecule type" value="Genomic_DNA"/>
</dbReference>
<dbReference type="AlphaFoldDB" id="A0A8J5MV58"/>
<evidence type="ECO:0000313" key="7">
    <source>
        <dbReference type="EMBL" id="KAG7164179.1"/>
    </source>
</evidence>
<accession>A0A8J5MV58</accession>
<dbReference type="GO" id="GO:0016671">
    <property type="term" value="F:oxidoreductase activity, acting on a sulfur group of donors, disulfide as acceptor"/>
    <property type="evidence" value="ECO:0007669"/>
    <property type="project" value="InterPro"/>
</dbReference>
<keyword evidence="4" id="KW-0732">Signal</keyword>
<keyword evidence="5" id="KW-0325">Glycoprotein</keyword>
<dbReference type="InterPro" id="IPR004911">
    <property type="entry name" value="Interferon-induced_GILT"/>
</dbReference>
<comment type="similarity">
    <text evidence="2">Belongs to the GILT family.</text>
</comment>
<comment type="subcellular location">
    <subcellularLocation>
        <location evidence="1">Secreted</location>
    </subcellularLocation>
</comment>
<dbReference type="Proteomes" id="UP000747542">
    <property type="component" value="Unassembled WGS sequence"/>
</dbReference>
<sequence length="271" mass="30645">MPQPVCPYYNGGIHFRQQPTQRRCLLNNHCSSDYSCCPMSCGSLRVCKRSILTDLPPTTPAPNLTPPPSTHPKFLNSSSSSSNGLKDKPSIVRNPKDEYEDLNLQDSMLDSHKLELKSKFVNIGPATPEASSPQYHPKVNVSVVFTSACSYSKWFINYQVHPTMVILRDYINLELLPYGLVHQCLREQQEAWRRVSECGRSGEGIQLFQEAGRRQHHLVPTLRNVPTVAINQVVVLENKDDLSQFSLLCQHLDDLHHATQAYTFCQQVISL</sequence>
<evidence type="ECO:0000256" key="4">
    <source>
        <dbReference type="ARBA" id="ARBA00022729"/>
    </source>
</evidence>
<comment type="caution">
    <text evidence="7">The sequence shown here is derived from an EMBL/GenBank/DDBJ whole genome shotgun (WGS) entry which is preliminary data.</text>
</comment>
<name>A0A8J5MV58_HOMAM</name>
<evidence type="ECO:0000256" key="5">
    <source>
        <dbReference type="ARBA" id="ARBA00023180"/>
    </source>
</evidence>
<dbReference type="Pfam" id="PF03227">
    <property type="entry name" value="GILT"/>
    <property type="match status" value="1"/>
</dbReference>
<dbReference type="PANTHER" id="PTHR13234:SF8">
    <property type="entry name" value="GAMMA-INTERFERON-INDUCIBLE LYSOSOMAL THIOL REDUCTASE"/>
    <property type="match status" value="1"/>
</dbReference>
<evidence type="ECO:0000256" key="3">
    <source>
        <dbReference type="ARBA" id="ARBA00022525"/>
    </source>
</evidence>
<organism evidence="7 8">
    <name type="scientific">Homarus americanus</name>
    <name type="common">American lobster</name>
    <dbReference type="NCBI Taxonomy" id="6706"/>
    <lineage>
        <taxon>Eukaryota</taxon>
        <taxon>Metazoa</taxon>
        <taxon>Ecdysozoa</taxon>
        <taxon>Arthropoda</taxon>
        <taxon>Crustacea</taxon>
        <taxon>Multicrustacea</taxon>
        <taxon>Malacostraca</taxon>
        <taxon>Eumalacostraca</taxon>
        <taxon>Eucarida</taxon>
        <taxon>Decapoda</taxon>
        <taxon>Pleocyemata</taxon>
        <taxon>Astacidea</taxon>
        <taxon>Nephropoidea</taxon>
        <taxon>Nephropidae</taxon>
        <taxon>Homarus</taxon>
    </lineage>
</organism>
<keyword evidence="3" id="KW-0964">Secreted</keyword>
<gene>
    <name evidence="7" type="ORF">Hamer_G014315</name>
</gene>